<dbReference type="GO" id="GO:0046983">
    <property type="term" value="F:protein dimerization activity"/>
    <property type="evidence" value="ECO:0007669"/>
    <property type="project" value="InterPro"/>
</dbReference>
<reference evidence="2" key="1">
    <citation type="submission" date="2023-03" db="EMBL/GenBank/DDBJ databases">
        <title>Chromosome-scale reference genome and RAD-based genetic map of yellow starthistle (Centaurea solstitialis) reveal putative structural variation and QTLs associated with invader traits.</title>
        <authorList>
            <person name="Reatini B."/>
            <person name="Cang F.A."/>
            <person name="Jiang Q."/>
            <person name="Mckibben M.T.W."/>
            <person name="Barker M.S."/>
            <person name="Rieseberg L.H."/>
            <person name="Dlugosch K.M."/>
        </authorList>
    </citation>
    <scope>NUCLEOTIDE SEQUENCE</scope>
    <source>
        <strain evidence="2">CAN-66</strain>
        <tissue evidence="2">Leaf</tissue>
    </source>
</reference>
<accession>A0AA38TRB0</accession>
<protein>
    <recommendedName>
        <fullName evidence="1">HAT C-terminal dimerisation domain-containing protein</fullName>
    </recommendedName>
</protein>
<keyword evidence="3" id="KW-1185">Reference proteome</keyword>
<dbReference type="PANTHER" id="PTHR11697">
    <property type="entry name" value="GENERAL TRANSCRIPTION FACTOR 2-RELATED ZINC FINGER PROTEIN"/>
    <property type="match status" value="1"/>
</dbReference>
<dbReference type="EMBL" id="JARYMX010000001">
    <property type="protein sequence ID" value="KAJ9565648.1"/>
    <property type="molecule type" value="Genomic_DNA"/>
</dbReference>
<evidence type="ECO:0000313" key="3">
    <source>
        <dbReference type="Proteomes" id="UP001172457"/>
    </source>
</evidence>
<dbReference type="InterPro" id="IPR012337">
    <property type="entry name" value="RNaseH-like_sf"/>
</dbReference>
<dbReference type="AlphaFoldDB" id="A0AA38TRB0"/>
<gene>
    <name evidence="2" type="ORF">OSB04_001614</name>
</gene>
<evidence type="ECO:0000259" key="1">
    <source>
        <dbReference type="Pfam" id="PF05699"/>
    </source>
</evidence>
<dbReference type="InterPro" id="IPR055298">
    <property type="entry name" value="AtLOH3-like"/>
</dbReference>
<proteinExistence type="predicted"/>
<sequence>MGITDKLCQTLQQKSQDIVNVLALVSTTKTLIQKLRDEGWETLLDQVVSFFNNNSILVPDMNGTYKDIIRSRRKKDNVTIEHHYRVDVFIAAVDSQLQELKSRFNEFVTELLGLSVALDPKKSFDIEDICKLAKTYYPLGFTEQQQIQLKLELKHYNLDVPNHPQLKNVCTLSELCRGLQQTEKSKIYPLVDRLVRLILTLPVSTATTERAFSAMKIVKTRLQSTADDEFLKSCLLLNIERKIVASFSTDKIIDNFYSMKQRRAQLKMHKV</sequence>
<comment type="caution">
    <text evidence="2">The sequence shown here is derived from an EMBL/GenBank/DDBJ whole genome shotgun (WGS) entry which is preliminary data.</text>
</comment>
<dbReference type="SUPFAM" id="SSF53098">
    <property type="entry name" value="Ribonuclease H-like"/>
    <property type="match status" value="1"/>
</dbReference>
<dbReference type="InterPro" id="IPR008906">
    <property type="entry name" value="HATC_C_dom"/>
</dbReference>
<feature type="domain" description="HAT C-terminal dimerisation" evidence="1">
    <location>
        <begin position="183"/>
        <end position="242"/>
    </location>
</feature>
<name>A0AA38TRB0_9ASTR</name>
<evidence type="ECO:0000313" key="2">
    <source>
        <dbReference type="EMBL" id="KAJ9565648.1"/>
    </source>
</evidence>
<dbReference type="Pfam" id="PF05699">
    <property type="entry name" value="Dimer_Tnp_hAT"/>
    <property type="match status" value="1"/>
</dbReference>
<dbReference type="PANTHER" id="PTHR11697:SF230">
    <property type="entry name" value="ZINC FINGER, MYM DOMAIN CONTAINING 1"/>
    <property type="match status" value="1"/>
</dbReference>
<dbReference type="Proteomes" id="UP001172457">
    <property type="component" value="Chromosome 1"/>
</dbReference>
<organism evidence="2 3">
    <name type="scientific">Centaurea solstitialis</name>
    <name type="common">yellow star-thistle</name>
    <dbReference type="NCBI Taxonomy" id="347529"/>
    <lineage>
        <taxon>Eukaryota</taxon>
        <taxon>Viridiplantae</taxon>
        <taxon>Streptophyta</taxon>
        <taxon>Embryophyta</taxon>
        <taxon>Tracheophyta</taxon>
        <taxon>Spermatophyta</taxon>
        <taxon>Magnoliopsida</taxon>
        <taxon>eudicotyledons</taxon>
        <taxon>Gunneridae</taxon>
        <taxon>Pentapetalae</taxon>
        <taxon>asterids</taxon>
        <taxon>campanulids</taxon>
        <taxon>Asterales</taxon>
        <taxon>Asteraceae</taxon>
        <taxon>Carduoideae</taxon>
        <taxon>Cardueae</taxon>
        <taxon>Centaureinae</taxon>
        <taxon>Centaurea</taxon>
    </lineage>
</organism>